<dbReference type="GO" id="GO:0000166">
    <property type="term" value="F:nucleotide binding"/>
    <property type="evidence" value="ECO:0007669"/>
    <property type="project" value="UniProtKB-KW"/>
</dbReference>
<dbReference type="FunFam" id="3.40.50.300:FF:001091">
    <property type="entry name" value="Probable disease resistance protein At1g61300"/>
    <property type="match status" value="1"/>
</dbReference>
<keyword evidence="5" id="KW-0611">Plant defense</keyword>
<dbReference type="CDD" id="cd14798">
    <property type="entry name" value="RX-CC_like"/>
    <property type="match status" value="1"/>
</dbReference>
<evidence type="ECO:0000313" key="12">
    <source>
        <dbReference type="EMBL" id="CAL5010171.1"/>
    </source>
</evidence>
<evidence type="ECO:0000256" key="4">
    <source>
        <dbReference type="ARBA" id="ARBA00022741"/>
    </source>
</evidence>
<evidence type="ECO:0000256" key="1">
    <source>
        <dbReference type="ARBA" id="ARBA00008894"/>
    </source>
</evidence>
<dbReference type="Pfam" id="PF18052">
    <property type="entry name" value="Rx_N"/>
    <property type="match status" value="1"/>
</dbReference>
<dbReference type="Gene3D" id="1.20.5.4130">
    <property type="match status" value="1"/>
</dbReference>
<feature type="domain" description="NB-ARC" evidence="8">
    <location>
        <begin position="168"/>
        <end position="332"/>
    </location>
</feature>
<accession>A0ABC9BYC0</accession>
<evidence type="ECO:0000256" key="5">
    <source>
        <dbReference type="ARBA" id="ARBA00022821"/>
    </source>
</evidence>
<dbReference type="InterPro" id="IPR058922">
    <property type="entry name" value="WHD_DRP"/>
</dbReference>
<dbReference type="InterPro" id="IPR032675">
    <property type="entry name" value="LRR_dom_sf"/>
</dbReference>
<dbReference type="PANTHER" id="PTHR23155">
    <property type="entry name" value="DISEASE RESISTANCE PROTEIN RP"/>
    <property type="match status" value="1"/>
</dbReference>
<dbReference type="SUPFAM" id="SSF52540">
    <property type="entry name" value="P-loop containing nucleoside triphosphate hydrolases"/>
    <property type="match status" value="1"/>
</dbReference>
<dbReference type="GO" id="GO:0042742">
    <property type="term" value="P:defense response to bacterium"/>
    <property type="evidence" value="ECO:0007669"/>
    <property type="project" value="UniProtKB-ARBA"/>
</dbReference>
<gene>
    <name evidence="12" type="ORF">URODEC1_LOCUS69873</name>
</gene>
<evidence type="ECO:0000313" key="13">
    <source>
        <dbReference type="Proteomes" id="UP001497457"/>
    </source>
</evidence>
<evidence type="ECO:0000256" key="7">
    <source>
        <dbReference type="SAM" id="Coils"/>
    </source>
</evidence>
<protein>
    <submittedName>
        <fullName evidence="12">Uncharacterized protein</fullName>
    </submittedName>
</protein>
<dbReference type="GO" id="GO:0002758">
    <property type="term" value="P:innate immune response-activating signaling pathway"/>
    <property type="evidence" value="ECO:0007669"/>
    <property type="project" value="UniProtKB-ARBA"/>
</dbReference>
<dbReference type="Gene3D" id="3.40.50.300">
    <property type="entry name" value="P-loop containing nucleotide triphosphate hydrolases"/>
    <property type="match status" value="1"/>
</dbReference>
<evidence type="ECO:0000256" key="2">
    <source>
        <dbReference type="ARBA" id="ARBA00022614"/>
    </source>
</evidence>
<keyword evidence="6 7" id="KW-0175">Coiled coil</keyword>
<dbReference type="SUPFAM" id="SSF52058">
    <property type="entry name" value="L domain-like"/>
    <property type="match status" value="1"/>
</dbReference>
<dbReference type="FunFam" id="1.10.10.10:FF:000322">
    <property type="entry name" value="Probable disease resistance protein At1g63360"/>
    <property type="match status" value="1"/>
</dbReference>
<comment type="similarity">
    <text evidence="1">Belongs to the disease resistance NB-LRR family.</text>
</comment>
<dbReference type="Gene3D" id="3.80.10.10">
    <property type="entry name" value="Ribonuclease Inhibitor"/>
    <property type="match status" value="1"/>
</dbReference>
<evidence type="ECO:0000259" key="10">
    <source>
        <dbReference type="Pfam" id="PF23559"/>
    </source>
</evidence>
<dbReference type="InterPro" id="IPR027417">
    <property type="entry name" value="P-loop_NTPase"/>
</dbReference>
<organism evidence="12 13">
    <name type="scientific">Urochloa decumbens</name>
    <dbReference type="NCBI Taxonomy" id="240449"/>
    <lineage>
        <taxon>Eukaryota</taxon>
        <taxon>Viridiplantae</taxon>
        <taxon>Streptophyta</taxon>
        <taxon>Embryophyta</taxon>
        <taxon>Tracheophyta</taxon>
        <taxon>Spermatophyta</taxon>
        <taxon>Magnoliopsida</taxon>
        <taxon>Liliopsida</taxon>
        <taxon>Poales</taxon>
        <taxon>Poaceae</taxon>
        <taxon>PACMAD clade</taxon>
        <taxon>Panicoideae</taxon>
        <taxon>Panicodae</taxon>
        <taxon>Paniceae</taxon>
        <taxon>Melinidinae</taxon>
        <taxon>Urochloa</taxon>
    </lineage>
</organism>
<keyword evidence="2" id="KW-0433">Leucine-rich repeat</keyword>
<dbReference type="AlphaFoldDB" id="A0ABC9BYC0"/>
<dbReference type="InterPro" id="IPR055414">
    <property type="entry name" value="LRR_R13L4/SHOC2-like"/>
</dbReference>
<keyword evidence="3" id="KW-0677">Repeat</keyword>
<keyword evidence="4" id="KW-0547">Nucleotide-binding</keyword>
<dbReference type="Proteomes" id="UP001497457">
    <property type="component" value="Chromosome 28b"/>
</dbReference>
<proteinExistence type="inferred from homology"/>
<dbReference type="PRINTS" id="PR00364">
    <property type="entry name" value="DISEASERSIST"/>
</dbReference>
<evidence type="ECO:0000256" key="3">
    <source>
        <dbReference type="ARBA" id="ARBA00022737"/>
    </source>
</evidence>
<dbReference type="GO" id="GO:0009626">
    <property type="term" value="P:plant-type hypersensitive response"/>
    <property type="evidence" value="ECO:0007669"/>
    <property type="project" value="UniProtKB-ARBA"/>
</dbReference>
<dbReference type="InterPro" id="IPR042197">
    <property type="entry name" value="Apaf_helical"/>
</dbReference>
<evidence type="ECO:0000256" key="6">
    <source>
        <dbReference type="ARBA" id="ARBA00023054"/>
    </source>
</evidence>
<dbReference type="Gene3D" id="1.10.8.430">
    <property type="entry name" value="Helical domain of apoptotic protease-activating factors"/>
    <property type="match status" value="1"/>
</dbReference>
<evidence type="ECO:0000259" key="11">
    <source>
        <dbReference type="Pfam" id="PF23598"/>
    </source>
</evidence>
<feature type="domain" description="Disease resistance protein winged helix" evidence="10">
    <location>
        <begin position="417"/>
        <end position="489"/>
    </location>
</feature>
<feature type="coiled-coil region" evidence="7">
    <location>
        <begin position="110"/>
        <end position="137"/>
    </location>
</feature>
<dbReference type="InterPro" id="IPR002182">
    <property type="entry name" value="NB-ARC"/>
</dbReference>
<name>A0ABC9BYC0_9POAL</name>
<dbReference type="Pfam" id="PF00931">
    <property type="entry name" value="NB-ARC"/>
    <property type="match status" value="1"/>
</dbReference>
<dbReference type="Pfam" id="PF23598">
    <property type="entry name" value="LRR_14"/>
    <property type="match status" value="1"/>
</dbReference>
<keyword evidence="13" id="KW-1185">Reference proteome</keyword>
<evidence type="ECO:0000259" key="9">
    <source>
        <dbReference type="Pfam" id="PF18052"/>
    </source>
</evidence>
<dbReference type="Pfam" id="PF23559">
    <property type="entry name" value="WHD_DRP"/>
    <property type="match status" value="1"/>
</dbReference>
<dbReference type="Gene3D" id="1.10.10.10">
    <property type="entry name" value="Winged helix-like DNA-binding domain superfamily/Winged helix DNA-binding domain"/>
    <property type="match status" value="1"/>
</dbReference>
<feature type="domain" description="Disease resistance N-terminal" evidence="9">
    <location>
        <begin position="9"/>
        <end position="95"/>
    </location>
</feature>
<feature type="domain" description="Disease resistance R13L4/SHOC-2-like LRR" evidence="11">
    <location>
        <begin position="537"/>
        <end position="849"/>
    </location>
</feature>
<sequence>MAVSASSGAMNSLIGKLTALMGDEYAKLKGVRKEVPALEDEFRSINDLLDKLASMDELDGPAKEWRNQVKDMSYDIEDCIDTFMHHLGENDATTGLVKKTARIIKKLRARHQIASKIEKIKAQVKEVDNRRKRYNLDACVHQPTNVPVDPRVLVTLEDAKNLAGINGPMDELIQLVMSGDQELKVASIVGFGGLGKTTLANQVYRKLEGQFHCRAFVSVSQKPDMAKLLEKILSQIGCNSQTGDLDDILHKIKNYLQDKRYFIVIDDIWNSSTWKDIRLALPDDNCGSIILTTTRDHHVALTCCSNKKYVYKMRPLSEEDSRKLFFRRVSRSREDCTEEFYDLSEEILKKCGGLPLAIVSVASLLAGQPKKEWESVRKSLGCMFQGNPRLEDMKRILDLSYKTLLPPLKTCLLHFGMYPEDHIIPKEDLVMQWIAEGFVSKSPRLQAEDVAGNYFNELVNMSMIQPVEIDHVNEEVVTCKVHDIMLDLIREKSAEENFNDVVDDPEASAGLHKRIRRASIHYGGKGAQPTISGSLSQVRSVMVFTSVLVPSFQGFKHVRVLVLEFSIPVEQIQSYWQGKKDMTTQMGCSSTSGWTQQLDFTGVCELFLLRYLKIICCNVDLELPHQLFGLQYLETVIVFGSCVSRTRASIPSHFAPSPRLRHLVGGTCNLAINGNIGKFKSMRTLKGFKVDTSSLESIKGLGELTSLRDLQITTGKSTSAMDGLALNALHSSLERLACSSCLRTFDFTPVMVSIDMDWSMLSRLSPHLRRLILNTWIPRIPEWIAQLHNLCYLVLKVRKVVPEDDDISILAGLPFLVHLNLDFLEHPGFIRVDGIAGLTFQALKYLDLSMYTELLLPGTFQLASDESKFKVTGGVVS</sequence>
<dbReference type="InterPro" id="IPR038005">
    <property type="entry name" value="RX-like_CC"/>
</dbReference>
<dbReference type="PANTHER" id="PTHR23155:SF906">
    <property type="entry name" value="OS08G0205100 PROTEIN"/>
    <property type="match status" value="1"/>
</dbReference>
<evidence type="ECO:0000259" key="8">
    <source>
        <dbReference type="Pfam" id="PF00931"/>
    </source>
</evidence>
<reference evidence="12" key="1">
    <citation type="submission" date="2024-10" db="EMBL/GenBank/DDBJ databases">
        <authorList>
            <person name="Ryan C."/>
        </authorList>
    </citation>
    <scope>NUCLEOTIDE SEQUENCE [LARGE SCALE GENOMIC DNA]</scope>
</reference>
<dbReference type="EMBL" id="OZ075138">
    <property type="protein sequence ID" value="CAL5010171.1"/>
    <property type="molecule type" value="Genomic_DNA"/>
</dbReference>
<dbReference type="InterPro" id="IPR041118">
    <property type="entry name" value="Rx_N"/>
</dbReference>
<dbReference type="InterPro" id="IPR044974">
    <property type="entry name" value="Disease_R_plants"/>
</dbReference>
<dbReference type="InterPro" id="IPR036388">
    <property type="entry name" value="WH-like_DNA-bd_sf"/>
</dbReference>